<keyword evidence="2" id="KW-1185">Reference proteome</keyword>
<dbReference type="Proteomes" id="UP000054911">
    <property type="component" value="Unassembled WGS sequence"/>
</dbReference>
<comment type="caution">
    <text evidence="1">The sequence shown here is derived from an EMBL/GenBank/DDBJ whole genome shotgun (WGS) entry which is preliminary data.</text>
</comment>
<dbReference type="RefSeq" id="WP_143328070.1">
    <property type="nucleotide sequence ID" value="NZ_FCOE02000010.1"/>
</dbReference>
<dbReference type="Pfam" id="PF03245">
    <property type="entry name" value="Phage_lysis"/>
    <property type="match status" value="1"/>
</dbReference>
<dbReference type="AlphaFoldDB" id="A0A158BI12"/>
<reference evidence="1" key="1">
    <citation type="submission" date="2016-01" db="EMBL/GenBank/DDBJ databases">
        <authorList>
            <person name="Peeters C."/>
        </authorList>
    </citation>
    <scope>NUCLEOTIDE SEQUENCE [LARGE SCALE GENOMIC DNA]</scope>
    <source>
        <strain evidence="1">LMG 29323</strain>
    </source>
</reference>
<sequence length="200" mass="21290">MFGNMKCAVSTRAIAWLAAGLVGVCIGATTAKLVENRKLVEERISHARDNEKNAQKFATVSEHAARVMSDAIAVHNAAAESIAALDKKFHREKTMHEADNAKNRAAIADGTRRLCIAIANAGHGHTPDPNPAAGGMGDGTCGYAELSPAVGKDLFEIVDDADDDARAKAEYLQRYVCTLQQSGVIAGHCSTAYRRATLQQ</sequence>
<protein>
    <submittedName>
        <fullName evidence="1">Bacteriophage lysis protein</fullName>
    </submittedName>
</protein>
<dbReference type="EMBL" id="FCOE02000010">
    <property type="protein sequence ID" value="SAK69406.1"/>
    <property type="molecule type" value="Genomic_DNA"/>
</dbReference>
<accession>A0A158BI12</accession>
<dbReference type="GO" id="GO:0044659">
    <property type="term" value="P:viral release from host cell by cytolysis"/>
    <property type="evidence" value="ECO:0007669"/>
    <property type="project" value="InterPro"/>
</dbReference>
<proteinExistence type="predicted"/>
<name>A0A158BI12_9BURK</name>
<dbReference type="OrthoDB" id="9135778at2"/>
<gene>
    <name evidence="1" type="ORF">AWB80_03561</name>
</gene>
<organism evidence="1 2">
    <name type="scientific">Caballeronia pedi</name>
    <dbReference type="NCBI Taxonomy" id="1777141"/>
    <lineage>
        <taxon>Bacteria</taxon>
        <taxon>Pseudomonadati</taxon>
        <taxon>Pseudomonadota</taxon>
        <taxon>Betaproteobacteria</taxon>
        <taxon>Burkholderiales</taxon>
        <taxon>Burkholderiaceae</taxon>
        <taxon>Caballeronia</taxon>
    </lineage>
</organism>
<evidence type="ECO:0000313" key="1">
    <source>
        <dbReference type="EMBL" id="SAK69406.1"/>
    </source>
</evidence>
<evidence type="ECO:0000313" key="2">
    <source>
        <dbReference type="Proteomes" id="UP000054911"/>
    </source>
</evidence>
<dbReference type="InterPro" id="IPR004929">
    <property type="entry name" value="I-spanin"/>
</dbReference>